<organism evidence="3 4">
    <name type="scientific">Phyllotreta striolata</name>
    <name type="common">Striped flea beetle</name>
    <name type="synonym">Crioceris striolata</name>
    <dbReference type="NCBI Taxonomy" id="444603"/>
    <lineage>
        <taxon>Eukaryota</taxon>
        <taxon>Metazoa</taxon>
        <taxon>Ecdysozoa</taxon>
        <taxon>Arthropoda</taxon>
        <taxon>Hexapoda</taxon>
        <taxon>Insecta</taxon>
        <taxon>Pterygota</taxon>
        <taxon>Neoptera</taxon>
        <taxon>Endopterygota</taxon>
        <taxon>Coleoptera</taxon>
        <taxon>Polyphaga</taxon>
        <taxon>Cucujiformia</taxon>
        <taxon>Chrysomeloidea</taxon>
        <taxon>Chrysomelidae</taxon>
        <taxon>Galerucinae</taxon>
        <taxon>Alticini</taxon>
        <taxon>Phyllotreta</taxon>
    </lineage>
</organism>
<dbReference type="AlphaFoldDB" id="A0A9N9TVX6"/>
<dbReference type="PANTHER" id="PTHR11732">
    <property type="entry name" value="ALDO/KETO REDUCTASE"/>
    <property type="match status" value="1"/>
</dbReference>
<dbReference type="SUPFAM" id="SSF51430">
    <property type="entry name" value="NAD(P)-linked oxidoreductase"/>
    <property type="match status" value="1"/>
</dbReference>
<evidence type="ECO:0000259" key="2">
    <source>
        <dbReference type="Pfam" id="PF00248"/>
    </source>
</evidence>
<feature type="region of interest" description="Disordered" evidence="1">
    <location>
        <begin position="251"/>
        <end position="282"/>
    </location>
</feature>
<dbReference type="InterPro" id="IPR020471">
    <property type="entry name" value="AKR"/>
</dbReference>
<evidence type="ECO:0000313" key="4">
    <source>
        <dbReference type="Proteomes" id="UP001153712"/>
    </source>
</evidence>
<dbReference type="InterPro" id="IPR023210">
    <property type="entry name" value="NADP_OxRdtase_dom"/>
</dbReference>
<feature type="region of interest" description="Disordered" evidence="1">
    <location>
        <begin position="1"/>
        <end position="34"/>
    </location>
</feature>
<dbReference type="Gene3D" id="3.20.20.100">
    <property type="entry name" value="NADP-dependent oxidoreductase domain"/>
    <property type="match status" value="1"/>
</dbReference>
<dbReference type="PRINTS" id="PR00069">
    <property type="entry name" value="ALDKETRDTASE"/>
</dbReference>
<gene>
    <name evidence="3" type="ORF">PHYEVI_LOCUS10018</name>
</gene>
<dbReference type="OrthoDB" id="416253at2759"/>
<sequence length="378" mass="41986">MEKDSNSSSTNGKSAKESTETKKSPGKGCPEMETNKDMNTFITLDSGFKIPTIGLGTVFTADEDAEAAVEAALTIGYRHIDTAFMYQSEKAIGKVLKRWLDAGKITRDEIFVTSKLPFHGGQPEAVEPFLKRSLENLQLDYLDLYLIHFPVSFRYQDVDSFCTDTVPTDHIALWKAMEEQVKAGRTKNIGLSNFNTRQLDNVMAVAVIKPVVLQVEMHVNFQQRTLHEYCKNNNIVLVAYAPLGSPGLLKIQSEATGTPAPDSSGEDSSSGDSPVPPEDPNAVKLPALMKDGIVLKVAQKHKKTPAQILLRYLIEKHVCVIPKSSNPERLKENFLALTFNLDINDMAALSLLDDGTNPRILNLLNFFPQFEEHPEYPF</sequence>
<proteinExistence type="predicted"/>
<evidence type="ECO:0000313" key="3">
    <source>
        <dbReference type="EMBL" id="CAG9863734.1"/>
    </source>
</evidence>
<dbReference type="Pfam" id="PF00248">
    <property type="entry name" value="Aldo_ket_red"/>
    <property type="match status" value="1"/>
</dbReference>
<protein>
    <recommendedName>
        <fullName evidence="2">NADP-dependent oxidoreductase domain-containing protein</fullName>
    </recommendedName>
</protein>
<keyword evidence="4" id="KW-1185">Reference proteome</keyword>
<dbReference type="Proteomes" id="UP001153712">
    <property type="component" value="Chromosome 7"/>
</dbReference>
<feature type="compositionally biased region" description="Low complexity" evidence="1">
    <location>
        <begin position="259"/>
        <end position="273"/>
    </location>
</feature>
<dbReference type="GO" id="GO:0016491">
    <property type="term" value="F:oxidoreductase activity"/>
    <property type="evidence" value="ECO:0007669"/>
    <property type="project" value="InterPro"/>
</dbReference>
<feature type="compositionally biased region" description="Basic and acidic residues" evidence="1">
    <location>
        <begin position="14"/>
        <end position="23"/>
    </location>
</feature>
<dbReference type="PROSITE" id="PS00798">
    <property type="entry name" value="ALDOKETO_REDUCTASE_1"/>
    <property type="match status" value="1"/>
</dbReference>
<dbReference type="InterPro" id="IPR036812">
    <property type="entry name" value="NAD(P)_OxRdtase_dom_sf"/>
</dbReference>
<name>A0A9N9TVX6_PHYSR</name>
<dbReference type="InterPro" id="IPR018170">
    <property type="entry name" value="Aldo/ket_reductase_CS"/>
</dbReference>
<reference evidence="3" key="1">
    <citation type="submission" date="2022-01" db="EMBL/GenBank/DDBJ databases">
        <authorList>
            <person name="King R."/>
        </authorList>
    </citation>
    <scope>NUCLEOTIDE SEQUENCE</scope>
</reference>
<accession>A0A9N9TVX6</accession>
<dbReference type="PROSITE" id="PS00062">
    <property type="entry name" value="ALDOKETO_REDUCTASE_2"/>
    <property type="match status" value="1"/>
</dbReference>
<feature type="domain" description="NADP-dependent oxidoreductase" evidence="2">
    <location>
        <begin position="54"/>
        <end position="350"/>
    </location>
</feature>
<dbReference type="EMBL" id="OU900100">
    <property type="protein sequence ID" value="CAG9863734.1"/>
    <property type="molecule type" value="Genomic_DNA"/>
</dbReference>
<evidence type="ECO:0000256" key="1">
    <source>
        <dbReference type="SAM" id="MobiDB-lite"/>
    </source>
</evidence>
<feature type="compositionally biased region" description="Polar residues" evidence="1">
    <location>
        <begin position="1"/>
        <end position="12"/>
    </location>
</feature>